<dbReference type="InterPro" id="IPR001242">
    <property type="entry name" value="Condensation_dom"/>
</dbReference>
<evidence type="ECO:0000313" key="8">
    <source>
        <dbReference type="Proteomes" id="UP000219612"/>
    </source>
</evidence>
<evidence type="ECO:0000313" key="7">
    <source>
        <dbReference type="EMBL" id="SNY25122.1"/>
    </source>
</evidence>
<gene>
    <name evidence="7" type="ORF">SAMN05421748_102284</name>
</gene>
<dbReference type="RefSeq" id="WP_097319038.1">
    <property type="nucleotide sequence ID" value="NZ_OBDY01000002.1"/>
</dbReference>
<dbReference type="SUPFAM" id="SSF56801">
    <property type="entry name" value="Acetyl-CoA synthetase-like"/>
    <property type="match status" value="1"/>
</dbReference>
<dbReference type="GO" id="GO:0008610">
    <property type="term" value="P:lipid biosynthetic process"/>
    <property type="evidence" value="ECO:0007669"/>
    <property type="project" value="InterPro"/>
</dbReference>
<dbReference type="InterPro" id="IPR042099">
    <property type="entry name" value="ANL_N_sf"/>
</dbReference>
<dbReference type="Pfam" id="PF00668">
    <property type="entry name" value="Condensation"/>
    <property type="match status" value="1"/>
</dbReference>
<dbReference type="Gene3D" id="3.30.300.30">
    <property type="match status" value="1"/>
</dbReference>
<name>A0A285GNH4_9ACTN</name>
<evidence type="ECO:0000256" key="4">
    <source>
        <dbReference type="ARBA" id="ARBA00022553"/>
    </source>
</evidence>
<dbReference type="Gene3D" id="3.30.559.10">
    <property type="entry name" value="Chloramphenicol acetyltransferase-like domain"/>
    <property type="match status" value="1"/>
</dbReference>
<dbReference type="Gene3D" id="3.40.50.12780">
    <property type="entry name" value="N-terminal domain of ligase-like"/>
    <property type="match status" value="1"/>
</dbReference>
<dbReference type="AlphaFoldDB" id="A0A285GNH4"/>
<dbReference type="PROSITE" id="PS00012">
    <property type="entry name" value="PHOSPHOPANTETHEINE"/>
    <property type="match status" value="1"/>
</dbReference>
<dbReference type="InterPro" id="IPR023213">
    <property type="entry name" value="CAT-like_dom_sf"/>
</dbReference>
<dbReference type="InterPro" id="IPR045851">
    <property type="entry name" value="AMP-bd_C_sf"/>
</dbReference>
<evidence type="ECO:0000259" key="6">
    <source>
        <dbReference type="PROSITE" id="PS50075"/>
    </source>
</evidence>
<dbReference type="SUPFAM" id="SSF47336">
    <property type="entry name" value="ACP-like"/>
    <property type="match status" value="1"/>
</dbReference>
<dbReference type="InterPro" id="IPR036736">
    <property type="entry name" value="ACP-like_sf"/>
</dbReference>
<evidence type="ECO:0000256" key="1">
    <source>
        <dbReference type="ARBA" id="ARBA00001957"/>
    </source>
</evidence>
<keyword evidence="3" id="KW-0596">Phosphopantetheine</keyword>
<keyword evidence="8" id="KW-1185">Reference proteome</keyword>
<feature type="domain" description="Carrier" evidence="6">
    <location>
        <begin position="616"/>
        <end position="694"/>
    </location>
</feature>
<dbReference type="PANTHER" id="PTHR22754:SF32">
    <property type="entry name" value="DISCO-INTERACTING PROTEIN 2"/>
    <property type="match status" value="1"/>
</dbReference>
<accession>A0A285GNH4</accession>
<dbReference type="InterPro" id="IPR020845">
    <property type="entry name" value="AMP-binding_CS"/>
</dbReference>
<reference evidence="7 8" key="1">
    <citation type="submission" date="2017-09" db="EMBL/GenBank/DDBJ databases">
        <authorList>
            <person name="Ehlers B."/>
            <person name="Leendertz F.H."/>
        </authorList>
    </citation>
    <scope>NUCLEOTIDE SEQUENCE [LARGE SCALE GENOMIC DNA]</scope>
    <source>
        <strain evidence="7 8">CGMCC 4.6857</strain>
    </source>
</reference>
<dbReference type="Pfam" id="PF00501">
    <property type="entry name" value="AMP-binding"/>
    <property type="match status" value="1"/>
</dbReference>
<dbReference type="OrthoDB" id="3671040at2"/>
<dbReference type="InterPro" id="IPR020806">
    <property type="entry name" value="PKS_PP-bd"/>
</dbReference>
<dbReference type="SMART" id="SM00823">
    <property type="entry name" value="PKS_PP"/>
    <property type="match status" value="1"/>
</dbReference>
<comment type="cofactor">
    <cofactor evidence="1">
        <name>pantetheine 4'-phosphate</name>
        <dbReference type="ChEBI" id="CHEBI:47942"/>
    </cofactor>
</comment>
<dbReference type="InterPro" id="IPR000873">
    <property type="entry name" value="AMP-dep_synth/lig_dom"/>
</dbReference>
<proteinExistence type="inferred from homology"/>
<evidence type="ECO:0000256" key="3">
    <source>
        <dbReference type="ARBA" id="ARBA00022450"/>
    </source>
</evidence>
<protein>
    <submittedName>
        <fullName evidence="7">Non-ribosomal peptide synthase domain TIGR01720</fullName>
    </submittedName>
</protein>
<sequence>MSASLLTTMADRLDAAPGAPLYTFLDRHGKEIDAADRQEIVRRAAGTADLLQAAGVAAGDRVLLIFPPDGLEFVAGFFGCMLLGAIAVPVASPDPRHLDRELPKLRHIAEDSGARVALTHAKYRALTTLASVRDGVAGRWRGREMSSWPEFTWLLSHRAKRADPEAAAARLAHAAARFGPDDVVYLQYTSGSTSEPRGVVVRHRNLTHNLELIARNTRVDSESVLIGWVPLFHDMGLAGGILNAMYTGARCIAFSSMTFLADPRLWLEAIDRYRGTHIAGPNFGYDYVLRGLRDGDSFDLSSVRSALQGGEPMLAATMDRFEAAFSRMGFDPASFGNVYGMAEAVLFVCGRVGRKPTLLHGDRALLDRDGVIVAPTPGAPTVTLVGSGVPDAEWGVSVIAVDPVTRRPRPPYAVGELWISSPSVSSGYWGRTDQENAAVFAARPATGNGPDDGRRFLRTGDLGVIGDDGEVFLCGRLKDLIIVGGRNIHPQDLEAAVVAADPILRPGNAVAFGVRVDGAERVVVAAEVRKKVLRNRKPIPLDRAASAIRAAVTSHCGVQCHEVLLMTPDSIPKTTSGKLRRTQSKHQWTVGSLRSSAISGQRGPARARVRRAGPDGEPEYVLRLLQTEVAEVLHLSDPNDVSVDRPLSDVGLDSLGLIDLARRVEDRTGACLPPASFGNDATLRTMAISVLRHFEPAPPDPGEAPGAGDVPFSAAQRHALELGQWDGWTRTVMLDVHQRLTPDRLRRAASALVARHEALRLRFRRDGGRFAQHYGDIEGSFAVESVTLDRPDALAPLLSEQHRRVSLEHGPLMRLLLIATGSRQRLFIAVNHLVMDGVTLRILLDDLDQLCRLDEQGEALRLARTSARFEVFSGWMNDFAGRGAKADLEFWRTQLAVPPPATYDPLAHPGVRVDDLEIARHRLPPEQTRALRNVRMTGPNAGRAPLAITLLTALVRTAGRQWNCGRLVVELSGSGRQAAVHGLDLARTAGDLHCTFPLAFEDSRSQGPAETLTAVSERLAAVPSGGLSFGGLKYLNDDPDLRESIRRAPAPTLWFDFQGEMPTRSRSGLFSLSAAAVGDVRDPGTGMRQPPLSVACSVVGGTTRIVWEYSPRRLWWTGAEIDQWMTRFRDELSQLALPARQTSR</sequence>
<dbReference type="Gene3D" id="3.30.559.30">
    <property type="entry name" value="Nonribosomal peptide synthetase, condensation domain"/>
    <property type="match status" value="1"/>
</dbReference>
<comment type="similarity">
    <text evidence="2">Belongs to the ATP-dependent AMP-binding enzyme family.</text>
</comment>
<dbReference type="PROSITE" id="PS00455">
    <property type="entry name" value="AMP_BINDING"/>
    <property type="match status" value="1"/>
</dbReference>
<evidence type="ECO:0000256" key="5">
    <source>
        <dbReference type="ARBA" id="ARBA00022598"/>
    </source>
</evidence>
<keyword evidence="4" id="KW-0597">Phosphoprotein</keyword>
<organism evidence="7 8">
    <name type="scientific">Paractinoplanes atraurantiacus</name>
    <dbReference type="NCBI Taxonomy" id="1036182"/>
    <lineage>
        <taxon>Bacteria</taxon>
        <taxon>Bacillati</taxon>
        <taxon>Actinomycetota</taxon>
        <taxon>Actinomycetes</taxon>
        <taxon>Micromonosporales</taxon>
        <taxon>Micromonosporaceae</taxon>
        <taxon>Paractinoplanes</taxon>
    </lineage>
</organism>
<dbReference type="InterPro" id="IPR006162">
    <property type="entry name" value="Ppantetheine_attach_site"/>
</dbReference>
<dbReference type="Proteomes" id="UP000219612">
    <property type="component" value="Unassembled WGS sequence"/>
</dbReference>
<dbReference type="CDD" id="cd05931">
    <property type="entry name" value="FAAL"/>
    <property type="match status" value="1"/>
</dbReference>
<dbReference type="PANTHER" id="PTHR22754">
    <property type="entry name" value="DISCO-INTERACTING PROTEIN 2 DIP2 -RELATED"/>
    <property type="match status" value="1"/>
</dbReference>
<keyword evidence="5" id="KW-0436">Ligase</keyword>
<dbReference type="PROSITE" id="PS50075">
    <property type="entry name" value="CARRIER"/>
    <property type="match status" value="1"/>
</dbReference>
<dbReference type="SUPFAM" id="SSF52777">
    <property type="entry name" value="CoA-dependent acyltransferases"/>
    <property type="match status" value="2"/>
</dbReference>
<dbReference type="GO" id="GO:0031177">
    <property type="term" value="F:phosphopantetheine binding"/>
    <property type="evidence" value="ECO:0007669"/>
    <property type="project" value="InterPro"/>
</dbReference>
<dbReference type="Gene3D" id="1.10.1200.10">
    <property type="entry name" value="ACP-like"/>
    <property type="match status" value="1"/>
</dbReference>
<dbReference type="InterPro" id="IPR009081">
    <property type="entry name" value="PP-bd_ACP"/>
</dbReference>
<dbReference type="EMBL" id="OBDY01000002">
    <property type="protein sequence ID" value="SNY25122.1"/>
    <property type="molecule type" value="Genomic_DNA"/>
</dbReference>
<evidence type="ECO:0000256" key="2">
    <source>
        <dbReference type="ARBA" id="ARBA00006432"/>
    </source>
</evidence>
<dbReference type="InterPro" id="IPR040097">
    <property type="entry name" value="FAAL/FAAC"/>
</dbReference>
<dbReference type="Pfam" id="PF00550">
    <property type="entry name" value="PP-binding"/>
    <property type="match status" value="1"/>
</dbReference>
<dbReference type="GO" id="GO:0016874">
    <property type="term" value="F:ligase activity"/>
    <property type="evidence" value="ECO:0007669"/>
    <property type="project" value="UniProtKB-KW"/>
</dbReference>